<name>A0AAE0BFZ5_9CHLO</name>
<feature type="chain" id="PRO_5042181948" description="Secreted protein" evidence="1">
    <location>
        <begin position="22"/>
        <end position="93"/>
    </location>
</feature>
<keyword evidence="1" id="KW-0732">Signal</keyword>
<gene>
    <name evidence="2" type="ORF">CYMTET_54821</name>
</gene>
<accession>A0AAE0BFZ5</accession>
<proteinExistence type="predicted"/>
<evidence type="ECO:0000256" key="1">
    <source>
        <dbReference type="SAM" id="SignalP"/>
    </source>
</evidence>
<evidence type="ECO:0000313" key="2">
    <source>
        <dbReference type="EMBL" id="KAK3234942.1"/>
    </source>
</evidence>
<dbReference type="AlphaFoldDB" id="A0AAE0BFZ5"/>
<evidence type="ECO:0008006" key="4">
    <source>
        <dbReference type="Google" id="ProtNLM"/>
    </source>
</evidence>
<reference evidence="2 3" key="1">
    <citation type="journal article" date="2015" name="Genome Biol. Evol.">
        <title>Comparative Genomics of a Bacterivorous Green Alga Reveals Evolutionary Causalities and Consequences of Phago-Mixotrophic Mode of Nutrition.</title>
        <authorList>
            <person name="Burns J.A."/>
            <person name="Paasch A."/>
            <person name="Narechania A."/>
            <person name="Kim E."/>
        </authorList>
    </citation>
    <scope>NUCLEOTIDE SEQUENCE [LARGE SCALE GENOMIC DNA]</scope>
    <source>
        <strain evidence="2 3">PLY_AMNH</strain>
    </source>
</reference>
<protein>
    <recommendedName>
        <fullName evidence="4">Secreted protein</fullName>
    </recommendedName>
</protein>
<feature type="signal peptide" evidence="1">
    <location>
        <begin position="1"/>
        <end position="21"/>
    </location>
</feature>
<keyword evidence="3" id="KW-1185">Reference proteome</keyword>
<organism evidence="2 3">
    <name type="scientific">Cymbomonas tetramitiformis</name>
    <dbReference type="NCBI Taxonomy" id="36881"/>
    <lineage>
        <taxon>Eukaryota</taxon>
        <taxon>Viridiplantae</taxon>
        <taxon>Chlorophyta</taxon>
        <taxon>Pyramimonadophyceae</taxon>
        <taxon>Pyramimonadales</taxon>
        <taxon>Pyramimonadaceae</taxon>
        <taxon>Cymbomonas</taxon>
    </lineage>
</organism>
<sequence>MRMSNWIHRLSCSLCWKYSTATGFWATMALCGGERRQLIQHPGGADANGGTAMCCSGSEEATKGTAVVPGYAESGVDPNGMGFGVANGWKVEV</sequence>
<dbReference type="Proteomes" id="UP001190700">
    <property type="component" value="Unassembled WGS sequence"/>
</dbReference>
<comment type="caution">
    <text evidence="2">The sequence shown here is derived from an EMBL/GenBank/DDBJ whole genome shotgun (WGS) entry which is preliminary data.</text>
</comment>
<dbReference type="EMBL" id="LGRX02035411">
    <property type="protein sequence ID" value="KAK3234942.1"/>
    <property type="molecule type" value="Genomic_DNA"/>
</dbReference>
<evidence type="ECO:0000313" key="3">
    <source>
        <dbReference type="Proteomes" id="UP001190700"/>
    </source>
</evidence>